<dbReference type="GO" id="GO:0000981">
    <property type="term" value="F:DNA-binding transcription factor activity, RNA polymerase II-specific"/>
    <property type="evidence" value="ECO:0007669"/>
    <property type="project" value="TreeGrafter"/>
</dbReference>
<dbReference type="AlphaFoldDB" id="A0A8T9CFC5"/>
<gene>
    <name evidence="1" type="ORF">LSUE1_G000602</name>
</gene>
<dbReference type="PANTHER" id="PTHR47657:SF14">
    <property type="entry name" value="ZN(2)-C6 FUNGAL-TYPE DOMAIN-CONTAINING PROTEIN"/>
    <property type="match status" value="1"/>
</dbReference>
<dbReference type="EMBL" id="QGMK01000075">
    <property type="protein sequence ID" value="TVY84539.1"/>
    <property type="molecule type" value="Genomic_DNA"/>
</dbReference>
<dbReference type="InterPro" id="IPR052400">
    <property type="entry name" value="Zn2-C6_fungal_TF"/>
</dbReference>
<reference evidence="1 2" key="1">
    <citation type="submission" date="2018-05" db="EMBL/GenBank/DDBJ databases">
        <title>Genome sequencing and assembly of the regulated plant pathogen Lachnellula willkommii and related sister species for the development of diagnostic species identification markers.</title>
        <authorList>
            <person name="Giroux E."/>
            <person name="Bilodeau G."/>
        </authorList>
    </citation>
    <scope>NUCLEOTIDE SEQUENCE [LARGE SCALE GENOMIC DNA]</scope>
    <source>
        <strain evidence="1 2">CBS 268.59</strain>
    </source>
</reference>
<dbReference type="Proteomes" id="UP000469558">
    <property type="component" value="Unassembled WGS sequence"/>
</dbReference>
<organism evidence="1 2">
    <name type="scientific">Lachnellula suecica</name>
    <dbReference type="NCBI Taxonomy" id="602035"/>
    <lineage>
        <taxon>Eukaryota</taxon>
        <taxon>Fungi</taxon>
        <taxon>Dikarya</taxon>
        <taxon>Ascomycota</taxon>
        <taxon>Pezizomycotina</taxon>
        <taxon>Leotiomycetes</taxon>
        <taxon>Helotiales</taxon>
        <taxon>Lachnaceae</taxon>
        <taxon>Lachnellula</taxon>
    </lineage>
</organism>
<accession>A0A8T9CFC5</accession>
<proteinExistence type="predicted"/>
<keyword evidence="2" id="KW-1185">Reference proteome</keyword>
<dbReference type="InterPro" id="IPR021858">
    <property type="entry name" value="Fun_TF"/>
</dbReference>
<dbReference type="Pfam" id="PF11951">
    <property type="entry name" value="Fungal_trans_2"/>
    <property type="match status" value="1"/>
</dbReference>
<name>A0A8T9CFC5_9HELO</name>
<dbReference type="PANTHER" id="PTHR47657">
    <property type="entry name" value="STEROL REGULATORY ELEMENT-BINDING PROTEIN ECM22"/>
    <property type="match status" value="1"/>
</dbReference>
<comment type="caution">
    <text evidence="1">The sequence shown here is derived from an EMBL/GenBank/DDBJ whole genome shotgun (WGS) entry which is preliminary data.</text>
</comment>
<evidence type="ECO:0000313" key="2">
    <source>
        <dbReference type="Proteomes" id="UP000469558"/>
    </source>
</evidence>
<dbReference type="OrthoDB" id="416217at2759"/>
<protein>
    <submittedName>
        <fullName evidence="1">Uncharacterized protein</fullName>
    </submittedName>
</protein>
<evidence type="ECO:0000313" key="1">
    <source>
        <dbReference type="EMBL" id="TVY84539.1"/>
    </source>
</evidence>
<sequence>MQLFHHYIQVASDGAKANSNITWFNWVLRFATHSQPLMDAVLSLAAFHIHHQVNPADKVITEAAHRYMARAIQGHSRQLRDGINADNADEIFATSTCLGFHVISGRHLEATGEHNLLHWFQPWQNLKRVLQSCWPLMKTDDVKMLMQQEVLESNNITVRDTDGSLGSFNFLIDDLPSLDVDPEVRTAYEVSVRYLNNCYADSVDRQVLKFPGIVTERYVKLVGEKDWRALTILGYYFMLVIRFEKVWWLQGAAERDFGFLMEELPEFWKLRMAWAVREFEWHEERRPR</sequence>